<protein>
    <submittedName>
        <fullName evidence="1">Thioeseterase</fullName>
    </submittedName>
</protein>
<keyword evidence="2" id="KW-1185">Reference proteome</keyword>
<dbReference type="Proteomes" id="UP000474957">
    <property type="component" value="Unassembled WGS sequence"/>
</dbReference>
<dbReference type="EMBL" id="WIND01000001">
    <property type="protein sequence ID" value="MSU88239.1"/>
    <property type="molecule type" value="Genomic_DNA"/>
</dbReference>
<dbReference type="Pfam" id="PF13279">
    <property type="entry name" value="4HBT_2"/>
    <property type="match status" value="1"/>
</dbReference>
<reference evidence="1 2" key="1">
    <citation type="submission" date="2019-10" db="EMBL/GenBank/DDBJ databases">
        <title>Cognatihalovulum marinum gen. nov. sp. nov., a new member of the family Rhodobacteraceae isolated from deep seawater of the Northwest Indian Ocean.</title>
        <authorList>
            <person name="Ruan C."/>
            <person name="Wang J."/>
            <person name="Zheng X."/>
            <person name="Song L."/>
            <person name="Zhu Y."/>
            <person name="Huang Y."/>
            <person name="Lu Z."/>
            <person name="Du W."/>
            <person name="Huang L."/>
            <person name="Dai X."/>
        </authorList>
    </citation>
    <scope>NUCLEOTIDE SEQUENCE [LARGE SCALE GENOMIC DNA]</scope>
    <source>
        <strain evidence="1 2">2CG4</strain>
    </source>
</reference>
<evidence type="ECO:0000313" key="1">
    <source>
        <dbReference type="EMBL" id="MSU88239.1"/>
    </source>
</evidence>
<organism evidence="1 2">
    <name type="scientific">Halovulum marinum</name>
    <dbReference type="NCBI Taxonomy" id="2662447"/>
    <lineage>
        <taxon>Bacteria</taxon>
        <taxon>Pseudomonadati</taxon>
        <taxon>Pseudomonadota</taxon>
        <taxon>Alphaproteobacteria</taxon>
        <taxon>Rhodobacterales</taxon>
        <taxon>Paracoccaceae</taxon>
        <taxon>Halovulum</taxon>
    </lineage>
</organism>
<accession>A0A6L5YWD2</accession>
<dbReference type="Gene3D" id="3.10.129.10">
    <property type="entry name" value="Hotdog Thioesterase"/>
    <property type="match status" value="1"/>
</dbReference>
<comment type="caution">
    <text evidence="1">The sequence shown here is derived from an EMBL/GenBank/DDBJ whole genome shotgun (WGS) entry which is preliminary data.</text>
</comment>
<name>A0A6L5YWD2_9RHOB</name>
<dbReference type="SUPFAM" id="SSF54637">
    <property type="entry name" value="Thioesterase/thiol ester dehydrase-isomerase"/>
    <property type="match status" value="1"/>
</dbReference>
<dbReference type="PANTHER" id="PTHR12475">
    <property type="match status" value="1"/>
</dbReference>
<dbReference type="InterPro" id="IPR051490">
    <property type="entry name" value="THEM6_lcsJ_thioesterase"/>
</dbReference>
<gene>
    <name evidence="1" type="ORF">GE300_01240</name>
</gene>
<dbReference type="CDD" id="cd00586">
    <property type="entry name" value="4HBT"/>
    <property type="match status" value="1"/>
</dbReference>
<dbReference type="AlphaFoldDB" id="A0A6L5YWD2"/>
<sequence length="201" mass="22999">MYPVGRALLELALSRRLPPLGLDRPHVSHHRCWPWDLDMLGELNNGRTLTLFDLGRLPLFQRSGMWHAAKRQGWTMTMAGASVRYRRRVRAFDRLSMVSGFAGRDARFFYITQSFWRGDEATTSALYRAAVTDAAGVVPPDRVLQAMGRPGWNPALPRWIVDRTEAEAAPVHARFFSPDVTAVKNRDRHKLYVYECGRECN</sequence>
<proteinExistence type="predicted"/>
<dbReference type="InterPro" id="IPR029069">
    <property type="entry name" value="HotDog_dom_sf"/>
</dbReference>
<dbReference type="PANTHER" id="PTHR12475:SF4">
    <property type="entry name" value="PROTEIN THEM6"/>
    <property type="match status" value="1"/>
</dbReference>
<evidence type="ECO:0000313" key="2">
    <source>
        <dbReference type="Proteomes" id="UP000474957"/>
    </source>
</evidence>
<dbReference type="RefSeq" id="WP_154444105.1">
    <property type="nucleotide sequence ID" value="NZ_WIND01000001.1"/>
</dbReference>